<dbReference type="OrthoDB" id="893139at2"/>
<evidence type="ECO:0000313" key="1">
    <source>
        <dbReference type="EMBL" id="SNR54493.1"/>
    </source>
</evidence>
<dbReference type="InterPro" id="IPR032710">
    <property type="entry name" value="NTF2-like_dom_sf"/>
</dbReference>
<dbReference type="AlphaFoldDB" id="A0A238X7H0"/>
<reference evidence="1 2" key="1">
    <citation type="submission" date="2017-06" db="EMBL/GenBank/DDBJ databases">
        <authorList>
            <person name="Kim H.J."/>
            <person name="Triplett B.A."/>
        </authorList>
    </citation>
    <scope>NUCLEOTIDE SEQUENCE [LARGE SCALE GENOMIC DNA]</scope>
    <source>
        <strain evidence="1 2">DSM 29150</strain>
    </source>
</reference>
<protein>
    <recommendedName>
        <fullName evidence="3">SnoaL-like domain-containing protein</fullName>
    </recommendedName>
</protein>
<evidence type="ECO:0000313" key="2">
    <source>
        <dbReference type="Proteomes" id="UP000198384"/>
    </source>
</evidence>
<dbReference type="RefSeq" id="WP_089381535.1">
    <property type="nucleotide sequence ID" value="NZ_FZNT01000005.1"/>
</dbReference>
<gene>
    <name evidence="1" type="ORF">SAMN06265371_10526</name>
</gene>
<name>A0A238X7H0_9FLAO</name>
<dbReference type="Proteomes" id="UP000198384">
    <property type="component" value="Unassembled WGS sequence"/>
</dbReference>
<accession>A0A238X7H0</accession>
<keyword evidence="2" id="KW-1185">Reference proteome</keyword>
<dbReference type="SUPFAM" id="SSF54427">
    <property type="entry name" value="NTF2-like"/>
    <property type="match status" value="1"/>
</dbReference>
<dbReference type="EMBL" id="FZNT01000005">
    <property type="protein sequence ID" value="SNR54493.1"/>
    <property type="molecule type" value="Genomic_DNA"/>
</dbReference>
<dbReference type="PROSITE" id="PS51257">
    <property type="entry name" value="PROKAR_LIPOPROTEIN"/>
    <property type="match status" value="1"/>
</dbReference>
<organism evidence="1 2">
    <name type="scientific">Lutibacter agarilyticus</name>
    <dbReference type="NCBI Taxonomy" id="1109740"/>
    <lineage>
        <taxon>Bacteria</taxon>
        <taxon>Pseudomonadati</taxon>
        <taxon>Bacteroidota</taxon>
        <taxon>Flavobacteriia</taxon>
        <taxon>Flavobacteriales</taxon>
        <taxon>Flavobacteriaceae</taxon>
        <taxon>Lutibacter</taxon>
    </lineage>
</organism>
<proteinExistence type="predicted"/>
<sequence length="165" mass="18834">MKKTILTLIVGLTLISCSTQNTVKEEGTKVIEKFITAVEDLDIESLENLLDDNYINTGPNFGDSVEKTATLENWKFNIDNLYKSIDFNKSQIVTLQIPKGENKGEWISNLAELNIVYKNGEQACVWTNTIYQIENNKITKSITFYNEGDVYQQLGYMLVKEEIFS</sequence>
<evidence type="ECO:0008006" key="3">
    <source>
        <dbReference type="Google" id="ProtNLM"/>
    </source>
</evidence>
<dbReference type="Gene3D" id="3.10.450.50">
    <property type="match status" value="1"/>
</dbReference>